<protein>
    <recommendedName>
        <fullName evidence="3">Phosphoribosylglycinamide formyltransferase</fullName>
    </recommendedName>
</protein>
<dbReference type="Pfam" id="PF04237">
    <property type="entry name" value="YjbR"/>
    <property type="match status" value="1"/>
</dbReference>
<name>A0A2S9YKN6_9BACT</name>
<sequence length="121" mass="13574">MARDPLKQLRTIIEALPETSEKLSHGAPTWWGGKKTFAVFHTGSYDEGRRAVWIKAPEGAQAALISADPERFYRPKYMGPSGWVAMRLEGEVDWAEVRVLLLDGYRMVAPKRALAQLDSDS</sequence>
<gene>
    <name evidence="1" type="ORF">ENSA7_44860</name>
</gene>
<dbReference type="InterPro" id="IPR038056">
    <property type="entry name" value="YjbR-like_sf"/>
</dbReference>
<dbReference type="RefSeq" id="WP_106091420.1">
    <property type="nucleotide sequence ID" value="NZ_PVNL01000092.1"/>
</dbReference>
<comment type="caution">
    <text evidence="1">The sequence shown here is derived from an EMBL/GenBank/DDBJ whole genome shotgun (WGS) entry which is preliminary data.</text>
</comment>
<evidence type="ECO:0008006" key="3">
    <source>
        <dbReference type="Google" id="ProtNLM"/>
    </source>
</evidence>
<reference evidence="1 2" key="1">
    <citation type="submission" date="2018-03" db="EMBL/GenBank/DDBJ databases">
        <title>Draft Genome Sequences of the Obligatory Marine Myxobacteria Enhygromyxa salina SWB007.</title>
        <authorList>
            <person name="Poehlein A."/>
            <person name="Moghaddam J.A."/>
            <person name="Harms H."/>
            <person name="Alanjari M."/>
            <person name="Koenig G.M."/>
            <person name="Daniel R."/>
            <person name="Schaeberle T.F."/>
        </authorList>
    </citation>
    <scope>NUCLEOTIDE SEQUENCE [LARGE SCALE GENOMIC DNA]</scope>
    <source>
        <strain evidence="1 2">SWB007</strain>
    </source>
</reference>
<dbReference type="SUPFAM" id="SSF142906">
    <property type="entry name" value="YjbR-like"/>
    <property type="match status" value="1"/>
</dbReference>
<dbReference type="AlphaFoldDB" id="A0A2S9YKN6"/>
<proteinExistence type="predicted"/>
<evidence type="ECO:0000313" key="1">
    <source>
        <dbReference type="EMBL" id="PRQ05596.1"/>
    </source>
</evidence>
<dbReference type="Gene3D" id="3.90.1150.30">
    <property type="match status" value="1"/>
</dbReference>
<dbReference type="EMBL" id="PVNL01000092">
    <property type="protein sequence ID" value="PRQ05596.1"/>
    <property type="molecule type" value="Genomic_DNA"/>
</dbReference>
<organism evidence="1 2">
    <name type="scientific">Enhygromyxa salina</name>
    <dbReference type="NCBI Taxonomy" id="215803"/>
    <lineage>
        <taxon>Bacteria</taxon>
        <taxon>Pseudomonadati</taxon>
        <taxon>Myxococcota</taxon>
        <taxon>Polyangia</taxon>
        <taxon>Nannocystales</taxon>
        <taxon>Nannocystaceae</taxon>
        <taxon>Enhygromyxa</taxon>
    </lineage>
</organism>
<accession>A0A2S9YKN6</accession>
<dbReference type="Proteomes" id="UP000238823">
    <property type="component" value="Unassembled WGS sequence"/>
</dbReference>
<evidence type="ECO:0000313" key="2">
    <source>
        <dbReference type="Proteomes" id="UP000238823"/>
    </source>
</evidence>
<dbReference type="InterPro" id="IPR058532">
    <property type="entry name" value="YjbR/MT2646/Rv2570-like"/>
</dbReference>
<dbReference type="OrthoDB" id="277063at2"/>